<dbReference type="GO" id="GO:0051539">
    <property type="term" value="F:4 iron, 4 sulfur cluster binding"/>
    <property type="evidence" value="ECO:0007669"/>
    <property type="project" value="TreeGrafter"/>
</dbReference>
<dbReference type="GO" id="GO:1904047">
    <property type="term" value="F:S-adenosyl-L-methionine binding"/>
    <property type="evidence" value="ECO:0007669"/>
    <property type="project" value="TreeGrafter"/>
</dbReference>
<accession>X1S3W8</accession>
<dbReference type="AlphaFoldDB" id="X1S3W8"/>
<dbReference type="Pfam" id="PF20903">
    <property type="entry name" value="SPL"/>
    <property type="match status" value="1"/>
</dbReference>
<dbReference type="PANTHER" id="PTHR37822:SF2">
    <property type="entry name" value="SPORE PHOTOPRODUCT LYASE"/>
    <property type="match status" value="1"/>
</dbReference>
<sequence>EPFSKFIVPMFEDQNRHKVLFVTKSDNIKHLLEINPHNQVIMSFSLNADEVAKKWERGAPSVDRRIEAGRKLSQAGYEVRIRIDPIVPVPD</sequence>
<gene>
    <name evidence="1" type="ORF">S06H3_65559</name>
</gene>
<dbReference type="GO" id="GO:0042601">
    <property type="term" value="C:endospore-forming forespore"/>
    <property type="evidence" value="ECO:0007669"/>
    <property type="project" value="TreeGrafter"/>
</dbReference>
<dbReference type="PANTHER" id="PTHR37822">
    <property type="entry name" value="SPORE PHOTOPRODUCT LYASE-RELATED"/>
    <property type="match status" value="1"/>
</dbReference>
<evidence type="ECO:0000313" key="1">
    <source>
        <dbReference type="EMBL" id="GAI70130.1"/>
    </source>
</evidence>
<name>X1S3W8_9ZZZZ</name>
<dbReference type="Gene3D" id="3.80.30.30">
    <property type="match status" value="1"/>
</dbReference>
<comment type="caution">
    <text evidence="1">The sequence shown here is derived from an EMBL/GenBank/DDBJ whole genome shotgun (WGS) entry which is preliminary data.</text>
</comment>
<protein>
    <submittedName>
        <fullName evidence="1">Uncharacterized protein</fullName>
    </submittedName>
</protein>
<dbReference type="InterPro" id="IPR049539">
    <property type="entry name" value="SPL"/>
</dbReference>
<feature type="non-terminal residue" evidence="1">
    <location>
        <position position="1"/>
    </location>
</feature>
<dbReference type="EMBL" id="BARV01044202">
    <property type="protein sequence ID" value="GAI70130.1"/>
    <property type="molecule type" value="Genomic_DNA"/>
</dbReference>
<organism evidence="1">
    <name type="scientific">marine sediment metagenome</name>
    <dbReference type="NCBI Taxonomy" id="412755"/>
    <lineage>
        <taxon>unclassified sequences</taxon>
        <taxon>metagenomes</taxon>
        <taxon>ecological metagenomes</taxon>
    </lineage>
</organism>
<reference evidence="1" key="1">
    <citation type="journal article" date="2014" name="Front. Microbiol.">
        <title>High frequency of phylogenetically diverse reductive dehalogenase-homologous genes in deep subseafloor sedimentary metagenomes.</title>
        <authorList>
            <person name="Kawai M."/>
            <person name="Futagami T."/>
            <person name="Toyoda A."/>
            <person name="Takaki Y."/>
            <person name="Nishi S."/>
            <person name="Hori S."/>
            <person name="Arai W."/>
            <person name="Tsubouchi T."/>
            <person name="Morono Y."/>
            <person name="Uchiyama I."/>
            <person name="Ito T."/>
            <person name="Fujiyama A."/>
            <person name="Inagaki F."/>
            <person name="Takami H."/>
        </authorList>
    </citation>
    <scope>NUCLEOTIDE SEQUENCE</scope>
    <source>
        <strain evidence="1">Expedition CK06-06</strain>
    </source>
</reference>
<dbReference type="GO" id="GO:0003913">
    <property type="term" value="F:DNA photolyase activity"/>
    <property type="evidence" value="ECO:0007669"/>
    <property type="project" value="TreeGrafter"/>
</dbReference>
<proteinExistence type="predicted"/>
<feature type="non-terminal residue" evidence="1">
    <location>
        <position position="91"/>
    </location>
</feature>